<name>A0ACB8Z5R5_ARCLA</name>
<comment type="caution">
    <text evidence="1">The sequence shown here is derived from an EMBL/GenBank/DDBJ whole genome shotgun (WGS) entry which is preliminary data.</text>
</comment>
<evidence type="ECO:0000313" key="2">
    <source>
        <dbReference type="Proteomes" id="UP001055879"/>
    </source>
</evidence>
<proteinExistence type="predicted"/>
<dbReference type="EMBL" id="CM042057">
    <property type="protein sequence ID" value="KAI3693352.1"/>
    <property type="molecule type" value="Genomic_DNA"/>
</dbReference>
<dbReference type="Proteomes" id="UP001055879">
    <property type="component" value="Linkage Group LG11"/>
</dbReference>
<reference evidence="2" key="1">
    <citation type="journal article" date="2022" name="Mol. Ecol. Resour.">
        <title>The genomes of chicory, endive, great burdock and yacon provide insights into Asteraceae palaeo-polyploidization history and plant inulin production.</title>
        <authorList>
            <person name="Fan W."/>
            <person name="Wang S."/>
            <person name="Wang H."/>
            <person name="Wang A."/>
            <person name="Jiang F."/>
            <person name="Liu H."/>
            <person name="Zhao H."/>
            <person name="Xu D."/>
            <person name="Zhang Y."/>
        </authorList>
    </citation>
    <scope>NUCLEOTIDE SEQUENCE [LARGE SCALE GENOMIC DNA]</scope>
    <source>
        <strain evidence="2">cv. Niubang</strain>
    </source>
</reference>
<sequence length="85" mass="9453">MDKAMKVEGAWNAVGKGLSIWDCFTLRNPDKIAGCANACVTVDSYSRMKEDVQLLKKMGVNSYRFSISWSRILPGGKRKIPTKSP</sequence>
<organism evidence="1 2">
    <name type="scientific">Arctium lappa</name>
    <name type="common">Greater burdock</name>
    <name type="synonym">Lappa major</name>
    <dbReference type="NCBI Taxonomy" id="4217"/>
    <lineage>
        <taxon>Eukaryota</taxon>
        <taxon>Viridiplantae</taxon>
        <taxon>Streptophyta</taxon>
        <taxon>Embryophyta</taxon>
        <taxon>Tracheophyta</taxon>
        <taxon>Spermatophyta</taxon>
        <taxon>Magnoliopsida</taxon>
        <taxon>eudicotyledons</taxon>
        <taxon>Gunneridae</taxon>
        <taxon>Pentapetalae</taxon>
        <taxon>asterids</taxon>
        <taxon>campanulids</taxon>
        <taxon>Asterales</taxon>
        <taxon>Asteraceae</taxon>
        <taxon>Carduoideae</taxon>
        <taxon>Cardueae</taxon>
        <taxon>Arctiinae</taxon>
        <taxon>Arctium</taxon>
    </lineage>
</organism>
<protein>
    <submittedName>
        <fullName evidence="1">Uncharacterized protein</fullName>
    </submittedName>
</protein>
<gene>
    <name evidence="1" type="ORF">L6452_33187</name>
</gene>
<reference evidence="1 2" key="2">
    <citation type="journal article" date="2022" name="Mol. Ecol. Resour.">
        <title>The genomes of chicory, endive, great burdock and yacon provide insights into Asteraceae paleo-polyploidization history and plant inulin production.</title>
        <authorList>
            <person name="Fan W."/>
            <person name="Wang S."/>
            <person name="Wang H."/>
            <person name="Wang A."/>
            <person name="Jiang F."/>
            <person name="Liu H."/>
            <person name="Zhao H."/>
            <person name="Xu D."/>
            <person name="Zhang Y."/>
        </authorList>
    </citation>
    <scope>NUCLEOTIDE SEQUENCE [LARGE SCALE GENOMIC DNA]</scope>
    <source>
        <strain evidence="2">cv. Niubang</strain>
    </source>
</reference>
<evidence type="ECO:0000313" key="1">
    <source>
        <dbReference type="EMBL" id="KAI3693352.1"/>
    </source>
</evidence>
<keyword evidence="2" id="KW-1185">Reference proteome</keyword>
<accession>A0ACB8Z5R5</accession>